<proteinExistence type="predicted"/>
<evidence type="ECO:0000313" key="3">
    <source>
        <dbReference type="Proteomes" id="UP001066276"/>
    </source>
</evidence>
<dbReference type="Proteomes" id="UP001066276">
    <property type="component" value="Chromosome 1_1"/>
</dbReference>
<evidence type="ECO:0000256" key="1">
    <source>
        <dbReference type="SAM" id="MobiDB-lite"/>
    </source>
</evidence>
<gene>
    <name evidence="2" type="ORF">NDU88_002913</name>
</gene>
<feature type="region of interest" description="Disordered" evidence="1">
    <location>
        <begin position="67"/>
        <end position="91"/>
    </location>
</feature>
<comment type="caution">
    <text evidence="2">The sequence shown here is derived from an EMBL/GenBank/DDBJ whole genome shotgun (WGS) entry which is preliminary data.</text>
</comment>
<keyword evidence="3" id="KW-1185">Reference proteome</keyword>
<dbReference type="AlphaFoldDB" id="A0AAV7WTT3"/>
<organism evidence="2 3">
    <name type="scientific">Pleurodeles waltl</name>
    <name type="common">Iberian ribbed newt</name>
    <dbReference type="NCBI Taxonomy" id="8319"/>
    <lineage>
        <taxon>Eukaryota</taxon>
        <taxon>Metazoa</taxon>
        <taxon>Chordata</taxon>
        <taxon>Craniata</taxon>
        <taxon>Vertebrata</taxon>
        <taxon>Euteleostomi</taxon>
        <taxon>Amphibia</taxon>
        <taxon>Batrachia</taxon>
        <taxon>Caudata</taxon>
        <taxon>Salamandroidea</taxon>
        <taxon>Salamandridae</taxon>
        <taxon>Pleurodelinae</taxon>
        <taxon>Pleurodeles</taxon>
    </lineage>
</organism>
<protein>
    <submittedName>
        <fullName evidence="2">Uncharacterized protein</fullName>
    </submittedName>
</protein>
<reference evidence="2" key="1">
    <citation type="journal article" date="2022" name="bioRxiv">
        <title>Sequencing and chromosome-scale assembly of the giantPleurodeles waltlgenome.</title>
        <authorList>
            <person name="Brown T."/>
            <person name="Elewa A."/>
            <person name="Iarovenko S."/>
            <person name="Subramanian E."/>
            <person name="Araus A.J."/>
            <person name="Petzold A."/>
            <person name="Susuki M."/>
            <person name="Suzuki K.-i.T."/>
            <person name="Hayashi T."/>
            <person name="Toyoda A."/>
            <person name="Oliveira C."/>
            <person name="Osipova E."/>
            <person name="Leigh N.D."/>
            <person name="Simon A."/>
            <person name="Yun M.H."/>
        </authorList>
    </citation>
    <scope>NUCLEOTIDE SEQUENCE</scope>
    <source>
        <strain evidence="2">20211129_DDA</strain>
        <tissue evidence="2">Liver</tissue>
    </source>
</reference>
<dbReference type="EMBL" id="JANPWB010000001">
    <property type="protein sequence ID" value="KAJ1215304.1"/>
    <property type="molecule type" value="Genomic_DNA"/>
</dbReference>
<accession>A0AAV7WTT3</accession>
<sequence>MAAPALRRLLWLQRRSCPGSRSSETRLMHSGGVASLWPVRRMAKLGAASGAVCCAIYYLYRTRYRTAESPRAPASSRGPRQRLQSGTGPQELEQAGRLLPRFSLLPVAAAAGETVGDSYSIMNTEV</sequence>
<name>A0AAV7WTT3_PLEWA</name>
<evidence type="ECO:0000313" key="2">
    <source>
        <dbReference type="EMBL" id="KAJ1215304.1"/>
    </source>
</evidence>